<gene>
    <name evidence="7" type="ORF">XNOV1_A030635</name>
</gene>
<evidence type="ECO:0000256" key="4">
    <source>
        <dbReference type="ARBA" id="ARBA00022989"/>
    </source>
</evidence>
<dbReference type="Proteomes" id="UP001178508">
    <property type="component" value="Chromosome 5"/>
</dbReference>
<evidence type="ECO:0000256" key="1">
    <source>
        <dbReference type="ARBA" id="ARBA00004370"/>
    </source>
</evidence>
<dbReference type="Pfam" id="PF04505">
    <property type="entry name" value="CD225"/>
    <property type="match status" value="1"/>
</dbReference>
<keyword evidence="4 6" id="KW-1133">Transmembrane helix</keyword>
<dbReference type="GO" id="GO:0005886">
    <property type="term" value="C:plasma membrane"/>
    <property type="evidence" value="ECO:0007669"/>
    <property type="project" value="TreeGrafter"/>
</dbReference>
<evidence type="ECO:0000256" key="2">
    <source>
        <dbReference type="ARBA" id="ARBA00006843"/>
    </source>
</evidence>
<proteinExistence type="inferred from homology"/>
<keyword evidence="5 6" id="KW-0472">Membrane</keyword>
<evidence type="ECO:0000313" key="7">
    <source>
        <dbReference type="EMBL" id="CAJ1056993.1"/>
    </source>
</evidence>
<evidence type="ECO:0000256" key="3">
    <source>
        <dbReference type="ARBA" id="ARBA00022692"/>
    </source>
</evidence>
<dbReference type="PANTHER" id="PTHR13999">
    <property type="entry name" value="INTERFERON INDUCIBLE TRANSMEMBRANE PROTEIN"/>
    <property type="match status" value="1"/>
</dbReference>
<dbReference type="EMBL" id="OY660868">
    <property type="protein sequence ID" value="CAJ1056993.1"/>
    <property type="molecule type" value="Genomic_DNA"/>
</dbReference>
<accession>A0AAV1F8K7</accession>
<comment type="subcellular location">
    <subcellularLocation>
        <location evidence="1">Membrane</location>
    </subcellularLocation>
</comment>
<reference evidence="7" key="1">
    <citation type="submission" date="2023-08" db="EMBL/GenBank/DDBJ databases">
        <authorList>
            <person name="Alioto T."/>
            <person name="Alioto T."/>
            <person name="Gomez Garrido J."/>
        </authorList>
    </citation>
    <scope>NUCLEOTIDE SEQUENCE</scope>
</reference>
<organism evidence="7 8">
    <name type="scientific">Xyrichtys novacula</name>
    <name type="common">Pearly razorfish</name>
    <name type="synonym">Hemipteronotus novacula</name>
    <dbReference type="NCBI Taxonomy" id="13765"/>
    <lineage>
        <taxon>Eukaryota</taxon>
        <taxon>Metazoa</taxon>
        <taxon>Chordata</taxon>
        <taxon>Craniata</taxon>
        <taxon>Vertebrata</taxon>
        <taxon>Euteleostomi</taxon>
        <taxon>Actinopterygii</taxon>
        <taxon>Neopterygii</taxon>
        <taxon>Teleostei</taxon>
        <taxon>Neoteleostei</taxon>
        <taxon>Acanthomorphata</taxon>
        <taxon>Eupercaria</taxon>
        <taxon>Labriformes</taxon>
        <taxon>Labridae</taxon>
        <taxon>Xyrichtys</taxon>
    </lineage>
</organism>
<dbReference type="InterPro" id="IPR007593">
    <property type="entry name" value="CD225/Dispanin_fam"/>
</dbReference>
<keyword evidence="8" id="KW-1185">Reference proteome</keyword>
<dbReference type="PANTHER" id="PTHR13999:SF31">
    <property type="entry name" value="IFITM1-RELATED"/>
    <property type="match status" value="1"/>
</dbReference>
<evidence type="ECO:0000256" key="6">
    <source>
        <dbReference type="SAM" id="Phobius"/>
    </source>
</evidence>
<dbReference type="InterPro" id="IPR051517">
    <property type="entry name" value="IFITM_antiviral_protein"/>
</dbReference>
<sequence>MNPEGVPLQGMGYGGYPMQPGGTTVFQTTRVNIDPEPPKDHIIWSLISFFWFNPCGLGLAALIHSVKSRDRKVVGDLEGARRYGSTACSLNIAATVLASVALLLFIIVYTAMRIISAQSWRNHY</sequence>
<name>A0AAV1F8K7_XYRNO</name>
<evidence type="ECO:0000256" key="5">
    <source>
        <dbReference type="ARBA" id="ARBA00023136"/>
    </source>
</evidence>
<comment type="similarity">
    <text evidence="2">Belongs to the CD225/Dispanin family.</text>
</comment>
<keyword evidence="3 6" id="KW-0812">Transmembrane</keyword>
<feature type="transmembrane region" description="Helical" evidence="6">
    <location>
        <begin position="90"/>
        <end position="112"/>
    </location>
</feature>
<evidence type="ECO:0000313" key="8">
    <source>
        <dbReference type="Proteomes" id="UP001178508"/>
    </source>
</evidence>
<protein>
    <submittedName>
        <fullName evidence="7">Dispanin subfamily A member 2b-like</fullName>
    </submittedName>
</protein>
<feature type="transmembrane region" description="Helical" evidence="6">
    <location>
        <begin position="42"/>
        <end position="63"/>
    </location>
</feature>
<dbReference type="AlphaFoldDB" id="A0AAV1F8K7"/>